<sequence length="273" mass="32116">MKAKDIESQILKIYGDRVLVEEITGKKYIIDLPMFLDTGDTVTVFLEHVEKRRYCLSNNLYLSLEVSLERNDLLNSYLLKEDRFKAIKDKFLRENYIMVSEFLEKNFAYQSHEQLTDIIFQYAHFVKVYYNHIYHFITSHQREGDKRNAFARAVAKFIDTYYGNTTKKIEKVEREDFISSSNYYKTKDLAYISTANSKARIGEAIMDFETLKRAGDMKTGMILLEVTSSNNLSQVYVDKVASKLKDFGIDYMIFNNRDNYKSDPYKQLKSYIG</sequence>
<name>A0A2N3IGV1_9BACT</name>
<accession>A0A2N3IGV1</accession>
<dbReference type="RefSeq" id="WP_101307948.1">
    <property type="nucleotide sequence ID" value="NZ_MVDE01000001.1"/>
</dbReference>
<gene>
    <name evidence="1" type="ORF">BZG01_00945</name>
</gene>
<dbReference type="EMBL" id="MVDE01000001">
    <property type="protein sequence ID" value="PKQ69527.1"/>
    <property type="molecule type" value="Genomic_DNA"/>
</dbReference>
<comment type="caution">
    <text evidence="1">The sequence shown here is derived from an EMBL/GenBank/DDBJ whole genome shotgun (WGS) entry which is preliminary data.</text>
</comment>
<proteinExistence type="predicted"/>
<protein>
    <submittedName>
        <fullName evidence="1">Uncharacterized protein</fullName>
    </submittedName>
</protein>
<keyword evidence="2" id="KW-1185">Reference proteome</keyword>
<dbReference type="AlphaFoldDB" id="A0A2N3IGV1"/>
<evidence type="ECO:0000313" key="2">
    <source>
        <dbReference type="Proteomes" id="UP000233618"/>
    </source>
</evidence>
<dbReference type="Proteomes" id="UP000233618">
    <property type="component" value="Unassembled WGS sequence"/>
</dbReference>
<evidence type="ECO:0000313" key="1">
    <source>
        <dbReference type="EMBL" id="PKQ69527.1"/>
    </source>
</evidence>
<organism evidence="1 2">
    <name type="scientific">Labilibaculum manganireducens</name>
    <dbReference type="NCBI Taxonomy" id="1940525"/>
    <lineage>
        <taxon>Bacteria</taxon>
        <taxon>Pseudomonadati</taxon>
        <taxon>Bacteroidota</taxon>
        <taxon>Bacteroidia</taxon>
        <taxon>Marinilabiliales</taxon>
        <taxon>Marinifilaceae</taxon>
        <taxon>Labilibaculum</taxon>
    </lineage>
</organism>
<reference evidence="1 2" key="1">
    <citation type="journal article" date="2017" name="Front. Microbiol.">
        <title>Labilibaculum manganireducens gen. nov., sp. nov. and Labilibaculum filiforme sp. nov., Novel Bacteroidetes Isolated from Subsurface Sediments of the Baltic Sea.</title>
        <authorList>
            <person name="Vandieken V."/>
            <person name="Marshall I.P."/>
            <person name="Niemann H."/>
            <person name="Engelen B."/>
            <person name="Cypionka H."/>
        </authorList>
    </citation>
    <scope>NUCLEOTIDE SEQUENCE [LARGE SCALE GENOMIC DNA]</scope>
    <source>
        <strain evidence="1 2">59.10-2M</strain>
    </source>
</reference>